<dbReference type="PROSITE" id="PS50879">
    <property type="entry name" value="RNASE_H_1"/>
    <property type="match status" value="1"/>
</dbReference>
<evidence type="ECO:0000256" key="9">
    <source>
        <dbReference type="ARBA" id="ARBA00022842"/>
    </source>
</evidence>
<keyword evidence="9 10" id="KW-0460">Magnesium</keyword>
<dbReference type="InterPro" id="IPR002156">
    <property type="entry name" value="RNaseH_domain"/>
</dbReference>
<feature type="compositionally biased region" description="Basic and acidic residues" evidence="11">
    <location>
        <begin position="190"/>
        <end position="210"/>
    </location>
</feature>
<reference evidence="14" key="1">
    <citation type="submission" date="2017-03" db="EMBL/GenBank/DDBJ databases">
        <authorList>
            <person name="Lund M.B."/>
        </authorList>
    </citation>
    <scope>NUCLEOTIDE SEQUENCE [LARGE SCALE GENOMIC DNA]</scope>
</reference>
<dbReference type="Proteomes" id="UP000219994">
    <property type="component" value="Unassembled WGS sequence"/>
</dbReference>
<dbReference type="PANTHER" id="PTHR10642:SF26">
    <property type="entry name" value="RIBONUCLEASE H1"/>
    <property type="match status" value="1"/>
</dbReference>
<protein>
    <recommendedName>
        <fullName evidence="4 10">Ribonuclease H</fullName>
        <shortName evidence="10">RNase H</shortName>
        <ecNumber evidence="4 10">3.1.26.4</ecNumber>
    </recommendedName>
</protein>
<dbReference type="PANTHER" id="PTHR10642">
    <property type="entry name" value="RIBONUCLEASE H1"/>
    <property type="match status" value="1"/>
</dbReference>
<dbReference type="InterPro" id="IPR036397">
    <property type="entry name" value="RNaseH_sf"/>
</dbReference>
<proteinExistence type="inferred from homology"/>
<comment type="caution">
    <text evidence="13">The sequence shown here is derived from an EMBL/GenBank/DDBJ whole genome shotgun (WGS) entry which is preliminary data.</text>
</comment>
<comment type="similarity">
    <text evidence="2 10">Belongs to the RNase H family.</text>
</comment>
<keyword evidence="5 10" id="KW-0540">Nuclease</keyword>
<dbReference type="InterPro" id="IPR050092">
    <property type="entry name" value="RNase_H"/>
</dbReference>
<comment type="cofactor">
    <cofactor evidence="10">
        <name>Mg(2+)</name>
        <dbReference type="ChEBI" id="CHEBI:18420"/>
    </cofactor>
    <text evidence="10">Binds 1 Mg(2+) ion per subunit. May bind a second metal ion at a regulatory site, or after substrate binding.</text>
</comment>
<dbReference type="Gene3D" id="3.30.420.10">
    <property type="entry name" value="Ribonuclease H-like superfamily/Ribonuclease H"/>
    <property type="match status" value="1"/>
</dbReference>
<sequence length="261" mass="28547">MKETSVITAAADGSALGNPGAAGWAWYIDDKRWAAGGWAHATNNQGELQAVLELFRATAHVNDSLLVLCDSLYVINSLTKWMPGWKRKGWRKADGQPVLNVELMRELDAALVGRRFRFEWIKGHAGHPLNEAADERARAAATAYRDGTTVSTGPGWVDSPASTTSSARHDTVRPSEIPDITSSWPVAPRTAEHDDADRDTAEPDTADRDTATFDEALFTLDADATAWHTITLELSQDEIHRLGTLARAAGHSPEDYLRSLF</sequence>
<evidence type="ECO:0000256" key="4">
    <source>
        <dbReference type="ARBA" id="ARBA00012180"/>
    </source>
</evidence>
<dbReference type="EMBL" id="NAEP01000073">
    <property type="protein sequence ID" value="PDQ34074.1"/>
    <property type="molecule type" value="Genomic_DNA"/>
</dbReference>
<evidence type="ECO:0000256" key="1">
    <source>
        <dbReference type="ARBA" id="ARBA00000077"/>
    </source>
</evidence>
<feature type="binding site" evidence="10">
    <location>
        <position position="12"/>
    </location>
    <ligand>
        <name>Mg(2+)</name>
        <dbReference type="ChEBI" id="CHEBI:18420"/>
        <label>2</label>
    </ligand>
</feature>
<evidence type="ECO:0000256" key="11">
    <source>
        <dbReference type="SAM" id="MobiDB-lite"/>
    </source>
</evidence>
<accession>A0A2A6FMH0</accession>
<evidence type="ECO:0000259" key="12">
    <source>
        <dbReference type="PROSITE" id="PS50879"/>
    </source>
</evidence>
<dbReference type="InterPro" id="IPR012337">
    <property type="entry name" value="RNaseH-like_sf"/>
</dbReference>
<evidence type="ECO:0000256" key="8">
    <source>
        <dbReference type="ARBA" id="ARBA00022801"/>
    </source>
</evidence>
<feature type="binding site" evidence="10">
    <location>
        <position position="12"/>
    </location>
    <ligand>
        <name>Mg(2+)</name>
        <dbReference type="ChEBI" id="CHEBI:18420"/>
        <label>1</label>
    </ligand>
</feature>
<feature type="domain" description="RNase H type-1" evidence="12">
    <location>
        <begin position="3"/>
        <end position="142"/>
    </location>
</feature>
<evidence type="ECO:0000256" key="3">
    <source>
        <dbReference type="ARBA" id="ARBA00011245"/>
    </source>
</evidence>
<dbReference type="GO" id="GO:0003676">
    <property type="term" value="F:nucleic acid binding"/>
    <property type="evidence" value="ECO:0007669"/>
    <property type="project" value="InterPro"/>
</dbReference>
<keyword evidence="10" id="KW-0963">Cytoplasm</keyword>
<name>A0A2A6FMH0_9MICO</name>
<gene>
    <name evidence="10" type="primary">rnhA</name>
    <name evidence="13" type="ORF">B5766_13245</name>
</gene>
<keyword evidence="6 10" id="KW-0479">Metal-binding</keyword>
<feature type="region of interest" description="Disordered" evidence="11">
    <location>
        <begin position="145"/>
        <end position="210"/>
    </location>
</feature>
<dbReference type="GO" id="GO:0043137">
    <property type="term" value="P:DNA replication, removal of RNA primer"/>
    <property type="evidence" value="ECO:0007669"/>
    <property type="project" value="TreeGrafter"/>
</dbReference>
<dbReference type="AlphaFoldDB" id="A0A2A6FMH0"/>
<comment type="catalytic activity">
    <reaction evidence="1 10">
        <text>Endonucleolytic cleavage to 5'-phosphomonoester.</text>
        <dbReference type="EC" id="3.1.26.4"/>
    </reaction>
</comment>
<dbReference type="HAMAP" id="MF_00042">
    <property type="entry name" value="RNase_H"/>
    <property type="match status" value="1"/>
</dbReference>
<dbReference type="InterPro" id="IPR022892">
    <property type="entry name" value="RNaseHI"/>
</dbReference>
<evidence type="ECO:0000256" key="2">
    <source>
        <dbReference type="ARBA" id="ARBA00005300"/>
    </source>
</evidence>
<dbReference type="GO" id="GO:0005737">
    <property type="term" value="C:cytoplasm"/>
    <property type="evidence" value="ECO:0007669"/>
    <property type="project" value="UniProtKB-SubCell"/>
</dbReference>
<dbReference type="SUPFAM" id="SSF53098">
    <property type="entry name" value="Ribonuclease H-like"/>
    <property type="match status" value="1"/>
</dbReference>
<feature type="binding site" evidence="10">
    <location>
        <position position="134"/>
    </location>
    <ligand>
        <name>Mg(2+)</name>
        <dbReference type="ChEBI" id="CHEBI:18420"/>
        <label>2</label>
    </ligand>
</feature>
<keyword evidence="7 10" id="KW-0255">Endonuclease</keyword>
<evidence type="ECO:0000256" key="5">
    <source>
        <dbReference type="ARBA" id="ARBA00022722"/>
    </source>
</evidence>
<keyword evidence="8 10" id="KW-0378">Hydrolase</keyword>
<evidence type="ECO:0000256" key="10">
    <source>
        <dbReference type="HAMAP-Rule" id="MF_00042"/>
    </source>
</evidence>
<dbReference type="EC" id="3.1.26.4" evidence="4 10"/>
<dbReference type="CDD" id="cd09278">
    <property type="entry name" value="RNase_HI_prokaryote_like"/>
    <property type="match status" value="1"/>
</dbReference>
<dbReference type="GO" id="GO:0004523">
    <property type="term" value="F:RNA-DNA hybrid ribonuclease activity"/>
    <property type="evidence" value="ECO:0007669"/>
    <property type="project" value="UniProtKB-UniRule"/>
</dbReference>
<comment type="subunit">
    <text evidence="3 10">Monomer.</text>
</comment>
<evidence type="ECO:0000313" key="14">
    <source>
        <dbReference type="Proteomes" id="UP000219994"/>
    </source>
</evidence>
<feature type="binding site" evidence="10">
    <location>
        <position position="47"/>
    </location>
    <ligand>
        <name>Mg(2+)</name>
        <dbReference type="ChEBI" id="CHEBI:18420"/>
        <label>1</label>
    </ligand>
</feature>
<dbReference type="Pfam" id="PF00075">
    <property type="entry name" value="RNase_H"/>
    <property type="match status" value="1"/>
</dbReference>
<evidence type="ECO:0000256" key="7">
    <source>
        <dbReference type="ARBA" id="ARBA00022759"/>
    </source>
</evidence>
<dbReference type="GO" id="GO:0000287">
    <property type="term" value="F:magnesium ion binding"/>
    <property type="evidence" value="ECO:0007669"/>
    <property type="project" value="UniProtKB-UniRule"/>
</dbReference>
<evidence type="ECO:0000313" key="13">
    <source>
        <dbReference type="EMBL" id="PDQ34074.1"/>
    </source>
</evidence>
<feature type="binding site" evidence="10">
    <location>
        <position position="70"/>
    </location>
    <ligand>
        <name>Mg(2+)</name>
        <dbReference type="ChEBI" id="CHEBI:18420"/>
        <label>1</label>
    </ligand>
</feature>
<comment type="subcellular location">
    <subcellularLocation>
        <location evidence="10">Cytoplasm</location>
    </subcellularLocation>
</comment>
<evidence type="ECO:0000256" key="6">
    <source>
        <dbReference type="ARBA" id="ARBA00022723"/>
    </source>
</evidence>
<organism evidence="13 14">
    <name type="scientific">Candidatus Lumbricidiphila eiseniae</name>
    <dbReference type="NCBI Taxonomy" id="1969409"/>
    <lineage>
        <taxon>Bacteria</taxon>
        <taxon>Bacillati</taxon>
        <taxon>Actinomycetota</taxon>
        <taxon>Actinomycetes</taxon>
        <taxon>Micrococcales</taxon>
        <taxon>Microbacteriaceae</taxon>
        <taxon>Candidatus Lumbricidiphila</taxon>
    </lineage>
</organism>
<comment type="function">
    <text evidence="10">Endonuclease that specifically degrades the RNA of RNA-DNA hybrids.</text>
</comment>